<keyword evidence="3" id="KW-0813">Transport</keyword>
<feature type="transmembrane region" description="Helical" evidence="8">
    <location>
        <begin position="164"/>
        <end position="185"/>
    </location>
</feature>
<feature type="transmembrane region" description="Helical" evidence="8">
    <location>
        <begin position="136"/>
        <end position="157"/>
    </location>
</feature>
<organism evidence="10 12">
    <name type="scientific">Aliidiomarina maris</name>
    <dbReference type="NCBI Taxonomy" id="531312"/>
    <lineage>
        <taxon>Bacteria</taxon>
        <taxon>Pseudomonadati</taxon>
        <taxon>Pseudomonadota</taxon>
        <taxon>Gammaproteobacteria</taxon>
        <taxon>Alteromonadales</taxon>
        <taxon>Idiomarinaceae</taxon>
        <taxon>Aliidiomarina</taxon>
    </lineage>
</organism>
<feature type="transmembrane region" description="Helical" evidence="8">
    <location>
        <begin position="6"/>
        <end position="25"/>
    </location>
</feature>
<keyword evidence="13" id="KW-1185">Reference proteome</keyword>
<dbReference type="InterPro" id="IPR031312">
    <property type="entry name" value="Na/sul_symport_CS"/>
</dbReference>
<evidence type="ECO:0000256" key="2">
    <source>
        <dbReference type="ARBA" id="ARBA00009843"/>
    </source>
</evidence>
<keyword evidence="4" id="KW-1003">Cell membrane</keyword>
<evidence type="ECO:0000256" key="6">
    <source>
        <dbReference type="ARBA" id="ARBA00022989"/>
    </source>
</evidence>
<dbReference type="InterPro" id="IPR004680">
    <property type="entry name" value="Cit_transptr-like_dom"/>
</dbReference>
<feature type="transmembrane region" description="Helical" evidence="8">
    <location>
        <begin position="375"/>
        <end position="392"/>
    </location>
</feature>
<dbReference type="Proteomes" id="UP000287865">
    <property type="component" value="Unassembled WGS sequence"/>
</dbReference>
<gene>
    <name evidence="10" type="ORF">B0I24_102238</name>
    <name evidence="11" type="ORF">CWE07_04385</name>
</gene>
<dbReference type="InterPro" id="IPR000802">
    <property type="entry name" value="Arsenical_pump_ArsB"/>
</dbReference>
<evidence type="ECO:0000256" key="1">
    <source>
        <dbReference type="ARBA" id="ARBA00004651"/>
    </source>
</evidence>
<proteinExistence type="inferred from homology"/>
<dbReference type="PANTHER" id="PTHR10283">
    <property type="entry name" value="SOLUTE CARRIER FAMILY 13 MEMBER"/>
    <property type="match status" value="1"/>
</dbReference>
<dbReference type="NCBIfam" id="TIGR00785">
    <property type="entry name" value="dass"/>
    <property type="match status" value="1"/>
</dbReference>
<evidence type="ECO:0000256" key="3">
    <source>
        <dbReference type="ARBA" id="ARBA00022448"/>
    </source>
</evidence>
<feature type="transmembrane region" description="Helical" evidence="8">
    <location>
        <begin position="438"/>
        <end position="456"/>
    </location>
</feature>
<dbReference type="PROSITE" id="PS01271">
    <property type="entry name" value="NA_SULFATE"/>
    <property type="match status" value="1"/>
</dbReference>
<dbReference type="GO" id="GO:0015141">
    <property type="term" value="F:succinate transmembrane transporter activity"/>
    <property type="evidence" value="ECO:0007669"/>
    <property type="project" value="UniProtKB-ARBA"/>
</dbReference>
<evidence type="ECO:0000256" key="5">
    <source>
        <dbReference type="ARBA" id="ARBA00022692"/>
    </source>
</evidence>
<comment type="caution">
    <text evidence="10">The sequence shown here is derived from an EMBL/GenBank/DDBJ whole genome shotgun (WGS) entry which is preliminary data.</text>
</comment>
<feature type="transmembrane region" description="Helical" evidence="8">
    <location>
        <begin position="248"/>
        <end position="265"/>
    </location>
</feature>
<dbReference type="GO" id="GO:0005886">
    <property type="term" value="C:plasma membrane"/>
    <property type="evidence" value="ECO:0007669"/>
    <property type="project" value="UniProtKB-SubCell"/>
</dbReference>
<feature type="transmembrane region" description="Helical" evidence="8">
    <location>
        <begin position="346"/>
        <end position="368"/>
    </location>
</feature>
<name>A0A327X3W4_9GAMM</name>
<keyword evidence="7 8" id="KW-0472">Membrane</keyword>
<feature type="transmembrane region" description="Helical" evidence="8">
    <location>
        <begin position="311"/>
        <end position="334"/>
    </location>
</feature>
<feature type="transmembrane region" description="Helical" evidence="8">
    <location>
        <begin position="75"/>
        <end position="94"/>
    </location>
</feature>
<evidence type="ECO:0000256" key="7">
    <source>
        <dbReference type="ARBA" id="ARBA00023136"/>
    </source>
</evidence>
<dbReference type="OrthoDB" id="9766267at2"/>
<dbReference type="Proteomes" id="UP000249203">
    <property type="component" value="Unassembled WGS sequence"/>
</dbReference>
<reference evidence="10 12" key="2">
    <citation type="submission" date="2018-06" db="EMBL/GenBank/DDBJ databases">
        <title>Genomic Encyclopedia of Type Strains, Phase III (KMG-III): the genomes of soil and plant-associated and newly described type strains.</title>
        <authorList>
            <person name="Whitman W."/>
        </authorList>
    </citation>
    <scope>NUCLEOTIDE SEQUENCE [LARGE SCALE GENOMIC DNA]</scope>
    <source>
        <strain evidence="10 12">CGMCC 1.15366</strain>
    </source>
</reference>
<sequence>MINQQTLHQGLGPIIGALAFFLAQLGGMPAQAAWTLGVTVWVAWWWISEAIPIPATSLLPFILLPVGGVMPFQDASLSLGNHIIVLFMGAFMLAKGIEASGVHKRIALGLVGRLGGSNGKLIVCSFMLAVAFLSMWISNTAAVLALLPVAVAIATASDNKRFQIALLLGLAYAASLGGVATLIGTPPNLVFASVYQTYTGEEMSFVRWMGYGLPVVILGLPVTALWLTRGLKLDKPVELERIGEFDSHEKRALWVFGTVVLLWVLRSEPFGGWTSWFNMPMVGDATIALAGVIAMFLVPDSKGGKLLNWDLAVDIPWGILLLFAGGICLAQGFMQSGLSDIIGGALATYAALPVWLLVLLLGLSVSFLTEITSNTATATLLMPVLAATATAANLPVELLMIPAVIACSCAFCLPVATPPNSIVFSSNRVTIKEMAREGAILNVLLAFVTTVVVLVVV</sequence>
<evidence type="ECO:0000313" key="13">
    <source>
        <dbReference type="Proteomes" id="UP000287865"/>
    </source>
</evidence>
<accession>A0A327X3W4</accession>
<evidence type="ECO:0000313" key="10">
    <source>
        <dbReference type="EMBL" id="RAK00810.1"/>
    </source>
</evidence>
<evidence type="ECO:0000313" key="11">
    <source>
        <dbReference type="EMBL" id="RUO27198.1"/>
    </source>
</evidence>
<feature type="transmembrane region" description="Helical" evidence="8">
    <location>
        <begin position="205"/>
        <end position="227"/>
    </location>
</feature>
<evidence type="ECO:0000256" key="8">
    <source>
        <dbReference type="SAM" id="Phobius"/>
    </source>
</evidence>
<feature type="transmembrane region" description="Helical" evidence="8">
    <location>
        <begin position="398"/>
        <end position="417"/>
    </location>
</feature>
<feature type="transmembrane region" description="Helical" evidence="8">
    <location>
        <begin position="277"/>
        <end position="299"/>
    </location>
</feature>
<dbReference type="PANTHER" id="PTHR10283:SF82">
    <property type="entry name" value="SOLUTE CARRIER FAMILY 13 MEMBER 2"/>
    <property type="match status" value="1"/>
</dbReference>
<dbReference type="InterPro" id="IPR001898">
    <property type="entry name" value="SLC13A/DASS"/>
</dbReference>
<dbReference type="GO" id="GO:0015105">
    <property type="term" value="F:arsenite transmembrane transporter activity"/>
    <property type="evidence" value="ECO:0007669"/>
    <property type="project" value="InterPro"/>
</dbReference>
<protein>
    <submittedName>
        <fullName evidence="10">Sodium-dependent dicarboxylate transporter 2/3/5</fullName>
    </submittedName>
    <submittedName>
        <fullName evidence="11">Sodium:dicarboxylate symporter</fullName>
    </submittedName>
</protein>
<reference evidence="11 13" key="1">
    <citation type="journal article" date="2018" name="Front. Microbiol.">
        <title>Genome-Based Analysis Reveals the Taxonomy and Diversity of the Family Idiomarinaceae.</title>
        <authorList>
            <person name="Liu Y."/>
            <person name="Lai Q."/>
            <person name="Shao Z."/>
        </authorList>
    </citation>
    <scope>NUCLEOTIDE SEQUENCE [LARGE SCALE GENOMIC DNA]</scope>
    <source>
        <strain evidence="11 13">CF12-14</strain>
    </source>
</reference>
<dbReference type="RefSeq" id="WP_111568590.1">
    <property type="nucleotide sequence ID" value="NZ_PIPK01000003.1"/>
</dbReference>
<dbReference type="EMBL" id="PIPK01000003">
    <property type="protein sequence ID" value="RUO27198.1"/>
    <property type="molecule type" value="Genomic_DNA"/>
</dbReference>
<keyword evidence="5 8" id="KW-0812">Transmembrane</keyword>
<comment type="similarity">
    <text evidence="2">Belongs to the CitM (TC 2.A.11) transporter family.</text>
</comment>
<evidence type="ECO:0000256" key="4">
    <source>
        <dbReference type="ARBA" id="ARBA00022475"/>
    </source>
</evidence>
<dbReference type="PRINTS" id="PR00758">
    <property type="entry name" value="ARSENICPUMP"/>
</dbReference>
<dbReference type="CDD" id="cd01115">
    <property type="entry name" value="SLC13_permease"/>
    <property type="match status" value="1"/>
</dbReference>
<evidence type="ECO:0000259" key="9">
    <source>
        <dbReference type="Pfam" id="PF03600"/>
    </source>
</evidence>
<dbReference type="AlphaFoldDB" id="A0A327X3W4"/>
<dbReference type="Pfam" id="PF03600">
    <property type="entry name" value="CitMHS"/>
    <property type="match status" value="1"/>
</dbReference>
<keyword evidence="6 8" id="KW-1133">Transmembrane helix</keyword>
<comment type="subcellular location">
    <subcellularLocation>
        <location evidence="1">Cell membrane</location>
        <topology evidence="1">Multi-pass membrane protein</topology>
    </subcellularLocation>
</comment>
<feature type="domain" description="Citrate transporter-like" evidence="9">
    <location>
        <begin position="45"/>
        <end position="397"/>
    </location>
</feature>
<dbReference type="EMBL" id="QLMD01000002">
    <property type="protein sequence ID" value="RAK00810.1"/>
    <property type="molecule type" value="Genomic_DNA"/>
</dbReference>
<evidence type="ECO:0000313" key="12">
    <source>
        <dbReference type="Proteomes" id="UP000249203"/>
    </source>
</evidence>